<feature type="region of interest" description="Disordered" evidence="4">
    <location>
        <begin position="334"/>
        <end position="354"/>
    </location>
</feature>
<evidence type="ECO:0000256" key="1">
    <source>
        <dbReference type="ARBA" id="ARBA00010088"/>
    </source>
</evidence>
<dbReference type="EMBL" id="BOMM01000050">
    <property type="protein sequence ID" value="GIE13779.1"/>
    <property type="molecule type" value="Genomic_DNA"/>
</dbReference>
<dbReference type="InterPro" id="IPR013595">
    <property type="entry name" value="Pept_S33_TAP-like_C"/>
</dbReference>
<evidence type="ECO:0000256" key="3">
    <source>
        <dbReference type="ARBA" id="ARBA00022801"/>
    </source>
</evidence>
<dbReference type="InterPro" id="IPR051601">
    <property type="entry name" value="Serine_prot/Carboxylest_S33"/>
</dbReference>
<organism evidence="6 7">
    <name type="scientific">Paractinoplanes ferrugineus</name>
    <dbReference type="NCBI Taxonomy" id="113564"/>
    <lineage>
        <taxon>Bacteria</taxon>
        <taxon>Bacillati</taxon>
        <taxon>Actinomycetota</taxon>
        <taxon>Actinomycetes</taxon>
        <taxon>Micromonosporales</taxon>
        <taxon>Micromonosporaceae</taxon>
        <taxon>Paractinoplanes</taxon>
    </lineage>
</organism>
<comment type="similarity">
    <text evidence="1">Belongs to the peptidase S33 family.</text>
</comment>
<evidence type="ECO:0000313" key="6">
    <source>
        <dbReference type="EMBL" id="GIE13779.1"/>
    </source>
</evidence>
<dbReference type="AlphaFoldDB" id="A0A919J703"/>
<gene>
    <name evidence="6" type="ORF">Afe05nite_56190</name>
</gene>
<evidence type="ECO:0000259" key="5">
    <source>
        <dbReference type="Pfam" id="PF08386"/>
    </source>
</evidence>
<comment type="caution">
    <text evidence="6">The sequence shown here is derived from an EMBL/GenBank/DDBJ whole genome shotgun (WGS) entry which is preliminary data.</text>
</comment>
<dbReference type="Pfam" id="PF08386">
    <property type="entry name" value="Abhydrolase_4"/>
    <property type="match status" value="1"/>
</dbReference>
<evidence type="ECO:0000256" key="2">
    <source>
        <dbReference type="ARBA" id="ARBA00022729"/>
    </source>
</evidence>
<proteinExistence type="inferred from homology"/>
<dbReference type="PANTHER" id="PTHR43248">
    <property type="entry name" value="2-SUCCINYL-6-HYDROXY-2,4-CYCLOHEXADIENE-1-CARBOXYLATE SYNTHASE"/>
    <property type="match status" value="1"/>
</dbReference>
<reference evidence="6" key="1">
    <citation type="submission" date="2021-01" db="EMBL/GenBank/DDBJ databases">
        <title>Whole genome shotgun sequence of Actinoplanes ferrugineus NBRC 15555.</title>
        <authorList>
            <person name="Komaki H."/>
            <person name="Tamura T."/>
        </authorList>
    </citation>
    <scope>NUCLEOTIDE SEQUENCE</scope>
    <source>
        <strain evidence="6">NBRC 15555</strain>
    </source>
</reference>
<dbReference type="GO" id="GO:0016787">
    <property type="term" value="F:hydrolase activity"/>
    <property type="evidence" value="ECO:0007669"/>
    <property type="project" value="UniProtKB-KW"/>
</dbReference>
<keyword evidence="7" id="KW-1185">Reference proteome</keyword>
<dbReference type="Proteomes" id="UP000598174">
    <property type="component" value="Unassembled WGS sequence"/>
</dbReference>
<dbReference type="Gene3D" id="3.40.50.1820">
    <property type="entry name" value="alpha/beta hydrolase"/>
    <property type="match status" value="1"/>
</dbReference>
<dbReference type="PANTHER" id="PTHR43248:SF29">
    <property type="entry name" value="TRIPEPTIDYL AMINOPEPTIDASE"/>
    <property type="match status" value="1"/>
</dbReference>
<protein>
    <submittedName>
        <fullName evidence="6">Alpha/beta hydrolase</fullName>
    </submittedName>
</protein>
<evidence type="ECO:0000313" key="7">
    <source>
        <dbReference type="Proteomes" id="UP000598174"/>
    </source>
</evidence>
<dbReference type="InterPro" id="IPR029058">
    <property type="entry name" value="AB_hydrolase_fold"/>
</dbReference>
<sequence length="498" mass="53450">MAVAGVAATASVGYGADRASSPSASASEDSLAAYRNQPVTWGACTDGDLAGIAGLQCARITAPLDYRAPAGPVVSVALSRIAASRPDRRRGVLLSNPGGPGGPGLDLPGLLRDVLPAEVHEQYDLIGMDPRGTGGSSPLRCRLSGYQSSFIDTLAYPYDPATFEDIAARSRDVADTCARNIGPRMAHFTTVNTARDMDLIRAVLGEKKLSYVGVSYGTYLGGVYATLFPERTDRIVLDSSLPPDWDGSYHLLSKAVPAAMRRWATWAAAHDDRYHLASTPAEVTRRLFGMIRSLEQRPLEGLDPGEVRWQLRSAMYDLKKGAEYVVNLRENMRTSEPATGAGPDFPSDPPTEGDDAFRSLNMAVTCGEVGRLSPDVEQYRREAQSARKKEPLTGDLVTNVNACAFWTHRSAEPAVTVHSPVGALIVQNEWDPNTPWEGAQRMHRALPASRLLTVLNGQGHAILYGKPGACVVDRIGAYLGSGRLPVKDATCKLPVPSP</sequence>
<accession>A0A919J703</accession>
<dbReference type="SUPFAM" id="SSF53474">
    <property type="entry name" value="alpha/beta-Hydrolases"/>
    <property type="match status" value="1"/>
</dbReference>
<feature type="domain" description="Peptidase S33 tripeptidyl aminopeptidase-like C-terminal" evidence="5">
    <location>
        <begin position="396"/>
        <end position="491"/>
    </location>
</feature>
<name>A0A919J703_9ACTN</name>
<evidence type="ECO:0000256" key="4">
    <source>
        <dbReference type="SAM" id="MobiDB-lite"/>
    </source>
</evidence>
<keyword evidence="2" id="KW-0732">Signal</keyword>
<keyword evidence="3 6" id="KW-0378">Hydrolase</keyword>